<keyword evidence="2" id="KW-1185">Reference proteome</keyword>
<reference evidence="1 2" key="1">
    <citation type="submission" date="2015-09" db="EMBL/GenBank/DDBJ databases">
        <title>Atta colombica WGS genome.</title>
        <authorList>
            <person name="Nygaard S."/>
            <person name="Hu H."/>
            <person name="Boomsma J."/>
            <person name="Zhang G."/>
        </authorList>
    </citation>
    <scope>NUCLEOTIDE SEQUENCE [LARGE SCALE GENOMIC DNA]</scope>
    <source>
        <strain evidence="1">Treedump-2</strain>
        <tissue evidence="1">Whole body</tissue>
    </source>
</reference>
<accession>A0A195B9M6</accession>
<protein>
    <submittedName>
        <fullName evidence="1">Uncharacterized protein</fullName>
    </submittedName>
</protein>
<name>A0A195B9M6_9HYME</name>
<dbReference type="EMBL" id="KQ976540">
    <property type="protein sequence ID" value="KYM81231.1"/>
    <property type="molecule type" value="Genomic_DNA"/>
</dbReference>
<dbReference type="AlphaFoldDB" id="A0A195B9M6"/>
<organism evidence="1 2">
    <name type="scientific">Atta colombica</name>
    <dbReference type="NCBI Taxonomy" id="520822"/>
    <lineage>
        <taxon>Eukaryota</taxon>
        <taxon>Metazoa</taxon>
        <taxon>Ecdysozoa</taxon>
        <taxon>Arthropoda</taxon>
        <taxon>Hexapoda</taxon>
        <taxon>Insecta</taxon>
        <taxon>Pterygota</taxon>
        <taxon>Neoptera</taxon>
        <taxon>Endopterygota</taxon>
        <taxon>Hymenoptera</taxon>
        <taxon>Apocrita</taxon>
        <taxon>Aculeata</taxon>
        <taxon>Formicoidea</taxon>
        <taxon>Formicidae</taxon>
        <taxon>Myrmicinae</taxon>
        <taxon>Atta</taxon>
    </lineage>
</organism>
<proteinExistence type="predicted"/>
<dbReference type="Proteomes" id="UP000078540">
    <property type="component" value="Unassembled WGS sequence"/>
</dbReference>
<gene>
    <name evidence="1" type="ORF">ALC53_08302</name>
</gene>
<evidence type="ECO:0000313" key="1">
    <source>
        <dbReference type="EMBL" id="KYM81231.1"/>
    </source>
</evidence>
<evidence type="ECO:0000313" key="2">
    <source>
        <dbReference type="Proteomes" id="UP000078540"/>
    </source>
</evidence>
<sequence length="453" mass="52198">MVNEHAEAISIANYYFMLVDGMVPGFKDHLAEHVVLKWFGKVITGRKKVTAFMLSNKTESFHKFSDIMPISGISHKSEQLNRKINQSLEQNNNCGTSTSDYLPARSSHESEMSTTHVKDCDDQKSNVNDAISIDEAASNGCKFQDKKGKEKLKTLIDRFKDVNTNIDMHQNKFSAIVEMDDQSRDLNEGDLYNLFEPEITSQQVVGKNINRIKLKEEMAPTVRAINRELDQADGPVTEANTTNNKYLEANGEIKFIRMNTQTEIIFIYFTNNINIRNVKLYFLDSLYHWSNSFIKKKIWIRKCKLQIMYSLLNDDNSSKIARKCHNAQKNDCVARKSELSTKICHDTDKTQESKLPSLEEAIQISNTLIPDVNHFGGYLQPLNFLEDRENFLKLFEAEIAKKNPNMHFCLRYVNNKLISHCPNKKPFNVMYQIHEIVYSKVQVNISNTQEITI</sequence>